<keyword evidence="3" id="KW-1185">Reference proteome</keyword>
<protein>
    <submittedName>
        <fullName evidence="2">Phage portal protein</fullName>
    </submittedName>
</protein>
<dbReference type="EMBL" id="CP091430">
    <property type="protein sequence ID" value="UVI31210.1"/>
    <property type="molecule type" value="Genomic_DNA"/>
</dbReference>
<reference evidence="2" key="1">
    <citation type="submission" date="2022-01" db="EMBL/GenBank/DDBJ databases">
        <title>Paenibacillus spongiae sp. nov., isolated from marine sponge.</title>
        <authorList>
            <person name="Li Z."/>
            <person name="Zhang M."/>
        </authorList>
    </citation>
    <scope>NUCLEOTIDE SEQUENCE</scope>
    <source>
        <strain evidence="2">PHS-Z3</strain>
    </source>
</reference>
<name>A0ABY5SER9_9BACL</name>
<gene>
    <name evidence="2" type="ORF">L1F29_05030</name>
</gene>
<dbReference type="RefSeq" id="WP_258387274.1">
    <property type="nucleotide sequence ID" value="NZ_CP091430.1"/>
</dbReference>
<dbReference type="InterPro" id="IPR032427">
    <property type="entry name" value="P22_portal"/>
</dbReference>
<sequence>MPELDDKSQFKLIETGFRASLSALSEDHALWRKYDEFYLAKQWNTQRPSWMPNPVVNYVAYVVDQKTPQLTNNRPRGLILPTAQGDEEVAKLFTQVTDVIAERVGLDETITEVVPTGLLLGIGWFKVYWDNSKSGGKYRPDEYPPKSTVWKGDVCVEAPDPANIYHDPQAHKVEDCRYIIYAVPKTVEWVEEKFGVKVDAEQSFQTEIYDRPSDNQANNRVMLYEYWYKEKGTINVIYAAGGKVLKRIPEVYKHGRYPFVAFVPKKKRKSLTGIGEPRNIIDNQEILNKFIEMFTRNTMLTANPILLIDDTSGINPDTFTAKPGVTQLARGLKSGAKVMDWFQPPQISADVPNIIEKFQEFIERMSGVYDANTGETPGGVTAAAAIQMLVEQGSIPIKGIATNLHHAIKDVYELIIELVKENYTEERYIRITDENGGYQFQPFIGAKYAEIDLDVQVSAGASTPTSKAYIHQLGADLFQQGILPASMYVEMLDGLPNKEKVVAYLREQEDMQKQQAAMAAQPPDPMAEQAAMEQQMIQQQEQQAQAEQQEMNKFQQQALLKEMDNNTKLQIAALKTGS</sequence>
<feature type="coiled-coil region" evidence="1">
    <location>
        <begin position="527"/>
        <end position="557"/>
    </location>
</feature>
<organism evidence="2 3">
    <name type="scientific">Paenibacillus spongiae</name>
    <dbReference type="NCBI Taxonomy" id="2909671"/>
    <lineage>
        <taxon>Bacteria</taxon>
        <taxon>Bacillati</taxon>
        <taxon>Bacillota</taxon>
        <taxon>Bacilli</taxon>
        <taxon>Bacillales</taxon>
        <taxon>Paenibacillaceae</taxon>
        <taxon>Paenibacillus</taxon>
    </lineage>
</organism>
<proteinExistence type="predicted"/>
<evidence type="ECO:0000313" key="3">
    <source>
        <dbReference type="Proteomes" id="UP001057877"/>
    </source>
</evidence>
<keyword evidence="1" id="KW-0175">Coiled coil</keyword>
<evidence type="ECO:0000313" key="2">
    <source>
        <dbReference type="EMBL" id="UVI31210.1"/>
    </source>
</evidence>
<evidence type="ECO:0000256" key="1">
    <source>
        <dbReference type="SAM" id="Coils"/>
    </source>
</evidence>
<dbReference type="Proteomes" id="UP001057877">
    <property type="component" value="Chromosome"/>
</dbReference>
<dbReference type="Pfam" id="PF16510">
    <property type="entry name" value="P22_portal"/>
    <property type="match status" value="2"/>
</dbReference>
<accession>A0ABY5SER9</accession>